<organism evidence="2 3">
    <name type="scientific">Phycomyces blakesleeanus</name>
    <dbReference type="NCBI Taxonomy" id="4837"/>
    <lineage>
        <taxon>Eukaryota</taxon>
        <taxon>Fungi</taxon>
        <taxon>Fungi incertae sedis</taxon>
        <taxon>Mucoromycota</taxon>
        <taxon>Mucoromycotina</taxon>
        <taxon>Mucoromycetes</taxon>
        <taxon>Mucorales</taxon>
        <taxon>Phycomycetaceae</taxon>
        <taxon>Phycomyces</taxon>
    </lineage>
</organism>
<dbReference type="Proteomes" id="UP001448207">
    <property type="component" value="Unassembled WGS sequence"/>
</dbReference>
<evidence type="ECO:0008006" key="4">
    <source>
        <dbReference type="Google" id="ProtNLM"/>
    </source>
</evidence>
<evidence type="ECO:0000256" key="1">
    <source>
        <dbReference type="SAM" id="MobiDB-lite"/>
    </source>
</evidence>
<proteinExistence type="predicted"/>
<name>A0ABR3B048_PHYBL</name>
<sequence length="219" mass="22368">MMDFEPTTALIQDSSLLMHPTIDMASFPFEALLDNVDRFGGPSDLRPALPASLPGVLDHVNHLSGSLDPVLPHCGSFAPHPSCSPPSDQWVGESVVITITPLSGPSSSHHHHETVSSPDSSSSTTSSVNGSTSGNKGGGSSGSSSGGGGGGGIAATRIVTCYCGASCSCPGCLVHPGNFFLGNQTLDPYAGFFPSYQVANSSSTASSCYGSDEEEQKLF</sequence>
<feature type="region of interest" description="Disordered" evidence="1">
    <location>
        <begin position="102"/>
        <end position="149"/>
    </location>
</feature>
<evidence type="ECO:0000313" key="2">
    <source>
        <dbReference type="EMBL" id="KAL0085216.1"/>
    </source>
</evidence>
<feature type="compositionally biased region" description="Low complexity" evidence="1">
    <location>
        <begin position="120"/>
        <end position="134"/>
    </location>
</feature>
<keyword evidence="3" id="KW-1185">Reference proteome</keyword>
<dbReference type="EMBL" id="JBCLYO010000011">
    <property type="protein sequence ID" value="KAL0085216.1"/>
    <property type="molecule type" value="Genomic_DNA"/>
</dbReference>
<evidence type="ECO:0000313" key="3">
    <source>
        <dbReference type="Proteomes" id="UP001448207"/>
    </source>
</evidence>
<gene>
    <name evidence="2" type="ORF">J3Q64DRAFT_1746106</name>
</gene>
<accession>A0ABR3B048</accession>
<feature type="compositionally biased region" description="Gly residues" evidence="1">
    <location>
        <begin position="135"/>
        <end position="149"/>
    </location>
</feature>
<reference evidence="2 3" key="1">
    <citation type="submission" date="2024-04" db="EMBL/GenBank/DDBJ databases">
        <title>Symmetric and asymmetric DNA N6-adenine methylation regulates different biological responses in Mucorales.</title>
        <authorList>
            <consortium name="Lawrence Berkeley National Laboratory"/>
            <person name="Lax C."/>
            <person name="Mondo S.J."/>
            <person name="Osorio-Concepcion M."/>
            <person name="Muszewska A."/>
            <person name="Corrochano-Luque M."/>
            <person name="Gutierrez G."/>
            <person name="Riley R."/>
            <person name="Lipzen A."/>
            <person name="Guo J."/>
            <person name="Hundley H."/>
            <person name="Amirebrahimi M."/>
            <person name="Ng V."/>
            <person name="Lorenzo-Gutierrez D."/>
            <person name="Binder U."/>
            <person name="Yang J."/>
            <person name="Song Y."/>
            <person name="Canovas D."/>
            <person name="Navarro E."/>
            <person name="Freitag M."/>
            <person name="Gabaldon T."/>
            <person name="Grigoriev I.V."/>
            <person name="Corrochano L.M."/>
            <person name="Nicolas F.E."/>
            <person name="Garre V."/>
        </authorList>
    </citation>
    <scope>NUCLEOTIDE SEQUENCE [LARGE SCALE GENOMIC DNA]</scope>
    <source>
        <strain evidence="2 3">L51</strain>
    </source>
</reference>
<protein>
    <recommendedName>
        <fullName evidence="4">Copper-fist domain-containing protein</fullName>
    </recommendedName>
</protein>
<comment type="caution">
    <text evidence="2">The sequence shown here is derived from an EMBL/GenBank/DDBJ whole genome shotgun (WGS) entry which is preliminary data.</text>
</comment>